<sequence length="120" mass="14047">MKLSIVISICALLYLSGHTLAKSKRRIRVDCRGYGPFCTREYRPLCGSDGVTYNNECLFCAAKRKNCNLVACRRGRCQKFVQQRRLNPWKHWQRKKHLRKQRQQWHPRKQSSSSSSSSSS</sequence>
<dbReference type="OrthoDB" id="126772at2759"/>
<dbReference type="SMART" id="SM00280">
    <property type="entry name" value="KAZAL"/>
    <property type="match status" value="1"/>
</dbReference>
<dbReference type="RefSeq" id="XP_031414139.1">
    <property type="nucleotide sequence ID" value="XM_031558279.1"/>
</dbReference>
<evidence type="ECO:0000313" key="8">
    <source>
        <dbReference type="RefSeq" id="XP_031414139.1"/>
    </source>
</evidence>
<feature type="non-terminal residue" evidence="8">
    <location>
        <position position="120"/>
    </location>
</feature>
<dbReference type="KEGG" id="char:116218104"/>
<organism evidence="7 8">
    <name type="scientific">Clupea harengus</name>
    <name type="common">Atlantic herring</name>
    <dbReference type="NCBI Taxonomy" id="7950"/>
    <lineage>
        <taxon>Eukaryota</taxon>
        <taxon>Metazoa</taxon>
        <taxon>Chordata</taxon>
        <taxon>Craniata</taxon>
        <taxon>Vertebrata</taxon>
        <taxon>Euteleostomi</taxon>
        <taxon>Actinopterygii</taxon>
        <taxon>Neopterygii</taxon>
        <taxon>Teleostei</taxon>
        <taxon>Clupei</taxon>
        <taxon>Clupeiformes</taxon>
        <taxon>Clupeoidei</taxon>
        <taxon>Clupeidae</taxon>
        <taxon>Clupea</taxon>
    </lineage>
</organism>
<keyword evidence="5" id="KW-0732">Signal</keyword>
<dbReference type="Proteomes" id="UP000515152">
    <property type="component" value="Chromosome 21"/>
</dbReference>
<dbReference type="GeneID" id="116218104"/>
<feature type="region of interest" description="Disordered" evidence="4">
    <location>
        <begin position="92"/>
        <end position="120"/>
    </location>
</feature>
<dbReference type="AlphaFoldDB" id="A0A6P8EQE6"/>
<evidence type="ECO:0000256" key="5">
    <source>
        <dbReference type="SAM" id="SignalP"/>
    </source>
</evidence>
<evidence type="ECO:0000256" key="2">
    <source>
        <dbReference type="ARBA" id="ARBA00022900"/>
    </source>
</evidence>
<feature type="chain" id="PRO_5028100418" evidence="5">
    <location>
        <begin position="22"/>
        <end position="120"/>
    </location>
</feature>
<evidence type="ECO:0000256" key="4">
    <source>
        <dbReference type="SAM" id="MobiDB-lite"/>
    </source>
</evidence>
<feature type="signal peptide" evidence="5">
    <location>
        <begin position="1"/>
        <end position="21"/>
    </location>
</feature>
<dbReference type="InterPro" id="IPR002350">
    <property type="entry name" value="Kazal_dom"/>
</dbReference>
<gene>
    <name evidence="8" type="primary">LOC116218104</name>
</gene>
<keyword evidence="7" id="KW-1185">Reference proteome</keyword>
<evidence type="ECO:0000256" key="1">
    <source>
        <dbReference type="ARBA" id="ARBA00022690"/>
    </source>
</evidence>
<dbReference type="PANTHER" id="PTHR21312">
    <property type="entry name" value="SERINE PROTEASE INHIBITOR"/>
    <property type="match status" value="1"/>
</dbReference>
<feature type="domain" description="Kazal-like" evidence="6">
    <location>
        <begin position="25"/>
        <end position="79"/>
    </location>
</feature>
<keyword evidence="1 8" id="KW-0646">Protease inhibitor</keyword>
<dbReference type="PRINTS" id="PR00290">
    <property type="entry name" value="KAZALINHBTR"/>
</dbReference>
<reference evidence="8" key="1">
    <citation type="submission" date="2025-08" db="UniProtKB">
        <authorList>
            <consortium name="RefSeq"/>
        </authorList>
    </citation>
    <scope>IDENTIFICATION</scope>
</reference>
<keyword evidence="3" id="KW-1015">Disulfide bond</keyword>
<feature type="compositionally biased region" description="Low complexity" evidence="4">
    <location>
        <begin position="111"/>
        <end position="120"/>
    </location>
</feature>
<dbReference type="Pfam" id="PF00050">
    <property type="entry name" value="Kazal_1"/>
    <property type="match status" value="1"/>
</dbReference>
<dbReference type="PROSITE" id="PS51465">
    <property type="entry name" value="KAZAL_2"/>
    <property type="match status" value="1"/>
</dbReference>
<dbReference type="InterPro" id="IPR036058">
    <property type="entry name" value="Kazal_dom_sf"/>
</dbReference>
<dbReference type="SUPFAM" id="SSF100895">
    <property type="entry name" value="Kazal-type serine protease inhibitors"/>
    <property type="match status" value="1"/>
</dbReference>
<accession>A0A6P8EQE6</accession>
<dbReference type="GO" id="GO:0004867">
    <property type="term" value="F:serine-type endopeptidase inhibitor activity"/>
    <property type="evidence" value="ECO:0007669"/>
    <property type="project" value="UniProtKB-KW"/>
</dbReference>
<feature type="compositionally biased region" description="Basic residues" evidence="4">
    <location>
        <begin position="92"/>
        <end position="109"/>
    </location>
</feature>
<name>A0A6P8EQE6_CLUHA</name>
<evidence type="ECO:0000256" key="3">
    <source>
        <dbReference type="ARBA" id="ARBA00023157"/>
    </source>
</evidence>
<proteinExistence type="predicted"/>
<dbReference type="InterPro" id="IPR001239">
    <property type="entry name" value="Prot_inh_Kazal-m"/>
</dbReference>
<evidence type="ECO:0000259" key="6">
    <source>
        <dbReference type="PROSITE" id="PS51465"/>
    </source>
</evidence>
<dbReference type="Gene3D" id="3.30.60.30">
    <property type="match status" value="1"/>
</dbReference>
<protein>
    <submittedName>
        <fullName evidence="8">Serine protease inhibitor Kazal-type 1-like</fullName>
    </submittedName>
</protein>
<dbReference type="PROSITE" id="PS00282">
    <property type="entry name" value="KAZAL_1"/>
    <property type="match status" value="1"/>
</dbReference>
<evidence type="ECO:0000313" key="7">
    <source>
        <dbReference type="Proteomes" id="UP000515152"/>
    </source>
</evidence>
<dbReference type="PANTHER" id="PTHR21312:SF30">
    <property type="entry name" value="SERINE PROTEASE INHIBITOR KAZAL-TYPE 11-RELATED"/>
    <property type="match status" value="1"/>
</dbReference>
<keyword evidence="2 8" id="KW-0722">Serine protease inhibitor</keyword>